<keyword evidence="3" id="KW-1185">Reference proteome</keyword>
<evidence type="ECO:0000313" key="3">
    <source>
        <dbReference type="Proteomes" id="UP001279553"/>
    </source>
</evidence>
<dbReference type="Proteomes" id="UP001279553">
    <property type="component" value="Unassembled WGS sequence"/>
</dbReference>
<feature type="region of interest" description="Disordered" evidence="1">
    <location>
        <begin position="65"/>
        <end position="88"/>
    </location>
</feature>
<comment type="caution">
    <text evidence="2">The sequence shown here is derived from an EMBL/GenBank/DDBJ whole genome shotgun (WGS) entry which is preliminary data.</text>
</comment>
<name>A0AAW9DT13_ACIAO</name>
<dbReference type="AlphaFoldDB" id="A0AAW9DT13"/>
<proteinExistence type="predicted"/>
<dbReference type="EMBL" id="JAWXYB010000018">
    <property type="protein sequence ID" value="MDX5932336.1"/>
    <property type="molecule type" value="Genomic_DNA"/>
</dbReference>
<protein>
    <recommendedName>
        <fullName evidence="4">DUF2188 domain-containing protein</fullName>
    </recommendedName>
</protein>
<gene>
    <name evidence="2" type="ORF">SIL87_16390</name>
</gene>
<organism evidence="2 3">
    <name type="scientific">Acidiphilium acidophilum</name>
    <name type="common">Thiobacillus acidophilus</name>
    <dbReference type="NCBI Taxonomy" id="76588"/>
    <lineage>
        <taxon>Bacteria</taxon>
        <taxon>Pseudomonadati</taxon>
        <taxon>Pseudomonadota</taxon>
        <taxon>Alphaproteobacteria</taxon>
        <taxon>Acetobacterales</taxon>
        <taxon>Acidocellaceae</taxon>
        <taxon>Acidiphilium</taxon>
    </lineage>
</organism>
<dbReference type="RefSeq" id="WP_319615181.1">
    <property type="nucleotide sequence ID" value="NZ_JAWXYB010000018.1"/>
</dbReference>
<sequence>MPNWIVLRRDDDGVISKVDGLWAADDAQSAITRMCAETGKNDDGRWEAELPEDQEHVMNWALEAESRGLPEHREPATTTSSREDHHNG</sequence>
<evidence type="ECO:0000256" key="1">
    <source>
        <dbReference type="SAM" id="MobiDB-lite"/>
    </source>
</evidence>
<reference evidence="2 3" key="1">
    <citation type="submission" date="2023-11" db="EMBL/GenBank/DDBJ databases">
        <title>MicrobeMod: A computational toolkit for identifying prokaryotic methylation and restriction-modification with nanopore sequencing.</title>
        <authorList>
            <person name="Crits-Christoph A."/>
            <person name="Kang S.C."/>
            <person name="Lee H."/>
            <person name="Ostrov N."/>
        </authorList>
    </citation>
    <scope>NUCLEOTIDE SEQUENCE [LARGE SCALE GENOMIC DNA]</scope>
    <source>
        <strain evidence="2 3">DSMZ 700</strain>
    </source>
</reference>
<evidence type="ECO:0008006" key="4">
    <source>
        <dbReference type="Google" id="ProtNLM"/>
    </source>
</evidence>
<accession>A0AAW9DT13</accession>
<evidence type="ECO:0000313" key="2">
    <source>
        <dbReference type="EMBL" id="MDX5932336.1"/>
    </source>
</evidence>